<proteinExistence type="predicted"/>
<protein>
    <recommendedName>
        <fullName evidence="3">RNase H type-1 domain-containing protein</fullName>
    </recommendedName>
</protein>
<dbReference type="SUPFAM" id="SSF53098">
    <property type="entry name" value="Ribonuclease H-like"/>
    <property type="match status" value="1"/>
</dbReference>
<sequence>MSHWLPISTLADERSYNPCPGCSYNVFALSKKSAIKQHYNSEKCFFNVKLSETTRYPSKNAKIFAAYLPITLSTSWSYATSLAFAHLKKLPIASSTISPSPFIMDDDDFVSTLPFFVQTVYTDGSFYHAKDSSPPSMSSAWLELDDDGFILDFLSLSIPSYFPSALHSEIFAVILGLYALSPSSSITVHTDCSQLISLWTCFVDAFFSPKLLQQPNHLLCLSI</sequence>
<name>A0A015JFG9_RHIIW</name>
<dbReference type="AlphaFoldDB" id="A0A015JFG9"/>
<organism evidence="1 2">
    <name type="scientific">Rhizophagus irregularis (strain DAOM 197198w)</name>
    <name type="common">Glomus intraradices</name>
    <dbReference type="NCBI Taxonomy" id="1432141"/>
    <lineage>
        <taxon>Eukaryota</taxon>
        <taxon>Fungi</taxon>
        <taxon>Fungi incertae sedis</taxon>
        <taxon>Mucoromycota</taxon>
        <taxon>Glomeromycotina</taxon>
        <taxon>Glomeromycetes</taxon>
        <taxon>Glomerales</taxon>
        <taxon>Glomeraceae</taxon>
        <taxon>Rhizophagus</taxon>
    </lineage>
</organism>
<reference evidence="1 2" key="1">
    <citation type="submission" date="2014-02" db="EMBL/GenBank/DDBJ databases">
        <title>Single nucleus genome sequencing reveals high similarity among nuclei of an endomycorrhizal fungus.</title>
        <authorList>
            <person name="Lin K."/>
            <person name="Geurts R."/>
            <person name="Zhang Z."/>
            <person name="Limpens E."/>
            <person name="Saunders D.G."/>
            <person name="Mu D."/>
            <person name="Pang E."/>
            <person name="Cao H."/>
            <person name="Cha H."/>
            <person name="Lin T."/>
            <person name="Zhou Q."/>
            <person name="Shang Y."/>
            <person name="Li Y."/>
            <person name="Ivanov S."/>
            <person name="Sharma T."/>
            <person name="Velzen R.V."/>
            <person name="Ruijter N.D."/>
            <person name="Aanen D.K."/>
            <person name="Win J."/>
            <person name="Kamoun S."/>
            <person name="Bisseling T."/>
            <person name="Huang S."/>
        </authorList>
    </citation>
    <scope>NUCLEOTIDE SEQUENCE [LARGE SCALE GENOMIC DNA]</scope>
    <source>
        <strain evidence="2">DAOM197198w</strain>
    </source>
</reference>
<accession>A0A015JFG9</accession>
<dbReference type="InterPro" id="IPR012337">
    <property type="entry name" value="RNaseH-like_sf"/>
</dbReference>
<comment type="caution">
    <text evidence="1">The sequence shown here is derived from an EMBL/GenBank/DDBJ whole genome shotgun (WGS) entry which is preliminary data.</text>
</comment>
<keyword evidence="2" id="KW-1185">Reference proteome</keyword>
<gene>
    <name evidence="1" type="ORF">RirG_129370</name>
</gene>
<dbReference type="EMBL" id="JEMT01020359">
    <property type="protein sequence ID" value="EXX65845.1"/>
    <property type="molecule type" value="Genomic_DNA"/>
</dbReference>
<evidence type="ECO:0000313" key="2">
    <source>
        <dbReference type="Proteomes" id="UP000022910"/>
    </source>
</evidence>
<dbReference type="Proteomes" id="UP000022910">
    <property type="component" value="Unassembled WGS sequence"/>
</dbReference>
<evidence type="ECO:0000313" key="1">
    <source>
        <dbReference type="EMBL" id="EXX65845.1"/>
    </source>
</evidence>
<dbReference type="HOGENOM" id="CLU_002435_4_0_1"/>
<evidence type="ECO:0008006" key="3">
    <source>
        <dbReference type="Google" id="ProtNLM"/>
    </source>
</evidence>